<dbReference type="PANTHER" id="PTHR43579:SF1">
    <property type="entry name" value="NEUTRAL METALLOPROTEINASE"/>
    <property type="match status" value="1"/>
</dbReference>
<feature type="compositionally biased region" description="Basic and acidic residues" evidence="9">
    <location>
        <begin position="455"/>
        <end position="467"/>
    </location>
</feature>
<dbReference type="InterPro" id="IPR027268">
    <property type="entry name" value="Peptidase_M4/M1_CTD_sf"/>
</dbReference>
<dbReference type="EC" id="3.4.24.-" evidence="8"/>
<reference evidence="12 13" key="1">
    <citation type="submission" date="2019-06" db="EMBL/GenBank/DDBJ databases">
        <title>Sequencing the genomes of 1000 actinobacteria strains.</title>
        <authorList>
            <person name="Klenk H.-P."/>
        </authorList>
    </citation>
    <scope>NUCLEOTIDE SEQUENCE [LARGE SCALE GENOMIC DNA]</scope>
    <source>
        <strain evidence="12 13">DSM 18935</strain>
    </source>
</reference>
<keyword evidence="2 8" id="KW-0645">Protease</keyword>
<dbReference type="RefSeq" id="WP_170236224.1">
    <property type="nucleotide sequence ID" value="NZ_BAAAYT010000001.1"/>
</dbReference>
<comment type="cofactor">
    <cofactor evidence="8">
        <name>Zn(2+)</name>
        <dbReference type="ChEBI" id="CHEBI:29105"/>
    </cofactor>
</comment>
<feature type="compositionally biased region" description="Low complexity" evidence="9">
    <location>
        <begin position="52"/>
        <end position="68"/>
    </location>
</feature>
<comment type="caution">
    <text evidence="12">The sequence shown here is derived from an EMBL/GenBank/DDBJ whole genome shotgun (WGS) entry which is preliminary data.</text>
</comment>
<keyword evidence="6 8" id="KW-0482">Metalloprotease</keyword>
<comment type="function">
    <text evidence="8">Extracellular zinc metalloprotease.</text>
</comment>
<keyword evidence="4 8" id="KW-0378">Hydrolase</keyword>
<feature type="region of interest" description="Disordered" evidence="9">
    <location>
        <begin position="41"/>
        <end position="99"/>
    </location>
</feature>
<dbReference type="GO" id="GO:0004222">
    <property type="term" value="F:metalloendopeptidase activity"/>
    <property type="evidence" value="ECO:0007669"/>
    <property type="project" value="UniProtKB-UniRule"/>
</dbReference>
<proteinExistence type="inferred from homology"/>
<evidence type="ECO:0000256" key="1">
    <source>
        <dbReference type="ARBA" id="ARBA00009388"/>
    </source>
</evidence>
<dbReference type="InterPro" id="IPR001570">
    <property type="entry name" value="Peptidase_M4_C_domain"/>
</dbReference>
<accession>A0A560WE94</accession>
<keyword evidence="5 8" id="KW-0862">Zinc</keyword>
<dbReference type="Gene3D" id="1.10.390.10">
    <property type="entry name" value="Neutral Protease Domain 2"/>
    <property type="match status" value="1"/>
</dbReference>
<dbReference type="Pfam" id="PF20242">
    <property type="entry name" value="Emfourin"/>
    <property type="match status" value="1"/>
</dbReference>
<evidence type="ECO:0000256" key="9">
    <source>
        <dbReference type="SAM" id="MobiDB-lite"/>
    </source>
</evidence>
<evidence type="ECO:0000259" key="10">
    <source>
        <dbReference type="Pfam" id="PF01447"/>
    </source>
</evidence>
<evidence type="ECO:0000256" key="6">
    <source>
        <dbReference type="ARBA" id="ARBA00023049"/>
    </source>
</evidence>
<evidence type="ECO:0000313" key="13">
    <source>
        <dbReference type="Proteomes" id="UP000315628"/>
    </source>
</evidence>
<evidence type="ECO:0000256" key="7">
    <source>
        <dbReference type="PIRSR" id="PIRSR623612-1"/>
    </source>
</evidence>
<dbReference type="SUPFAM" id="SSF55486">
    <property type="entry name" value="Metalloproteases ('zincins'), catalytic domain"/>
    <property type="match status" value="1"/>
</dbReference>
<dbReference type="Gene3D" id="3.10.170.10">
    <property type="match status" value="1"/>
</dbReference>
<dbReference type="CDD" id="cd09597">
    <property type="entry name" value="M4_TLP"/>
    <property type="match status" value="1"/>
</dbReference>
<dbReference type="GO" id="GO:0005576">
    <property type="term" value="C:extracellular region"/>
    <property type="evidence" value="ECO:0007669"/>
    <property type="project" value="UniProtKB-SubCell"/>
</dbReference>
<feature type="active site" evidence="7">
    <location>
        <position position="174"/>
    </location>
</feature>
<comment type="similarity">
    <text evidence="1 8">Belongs to the peptidase M4 family.</text>
</comment>
<comment type="subcellular location">
    <subcellularLocation>
        <location evidence="8">Secreted</location>
    </subcellularLocation>
</comment>
<dbReference type="InterPro" id="IPR013856">
    <property type="entry name" value="Peptidase_M4_domain"/>
</dbReference>
<gene>
    <name evidence="12" type="ORF">FB557_1395</name>
</gene>
<evidence type="ECO:0000313" key="12">
    <source>
        <dbReference type="EMBL" id="TWD15860.1"/>
    </source>
</evidence>
<feature type="domain" description="Peptidase M4" evidence="10">
    <location>
        <begin position="103"/>
        <end position="181"/>
    </location>
</feature>
<dbReference type="PANTHER" id="PTHR43579">
    <property type="match status" value="1"/>
</dbReference>
<name>A0A560WE94_9MICO</name>
<dbReference type="EMBL" id="VIUW01000002">
    <property type="protein sequence ID" value="TWD15860.1"/>
    <property type="molecule type" value="Genomic_DNA"/>
</dbReference>
<evidence type="ECO:0000256" key="8">
    <source>
        <dbReference type="RuleBase" id="RU366073"/>
    </source>
</evidence>
<dbReference type="Pfam" id="PF02868">
    <property type="entry name" value="Peptidase_M4_C"/>
    <property type="match status" value="1"/>
</dbReference>
<keyword evidence="8" id="KW-0964">Secreted</keyword>
<evidence type="ECO:0000259" key="11">
    <source>
        <dbReference type="Pfam" id="PF02868"/>
    </source>
</evidence>
<feature type="region of interest" description="Disordered" evidence="9">
    <location>
        <begin position="440"/>
        <end position="467"/>
    </location>
</feature>
<keyword evidence="3" id="KW-0479">Metal-binding</keyword>
<dbReference type="GO" id="GO:0046872">
    <property type="term" value="F:metal ion binding"/>
    <property type="evidence" value="ECO:0007669"/>
    <property type="project" value="UniProtKB-UniRule"/>
</dbReference>
<evidence type="ECO:0000256" key="2">
    <source>
        <dbReference type="ARBA" id="ARBA00022670"/>
    </source>
</evidence>
<evidence type="ECO:0000256" key="5">
    <source>
        <dbReference type="ARBA" id="ARBA00022833"/>
    </source>
</evidence>
<dbReference type="GO" id="GO:0006508">
    <property type="term" value="P:proteolysis"/>
    <property type="evidence" value="ECO:0007669"/>
    <property type="project" value="UniProtKB-KW"/>
</dbReference>
<dbReference type="AlphaFoldDB" id="A0A560WE94"/>
<feature type="active site" description="Proton donor" evidence="7">
    <location>
        <position position="275"/>
    </location>
</feature>
<feature type="domain" description="Peptidase M4 C-terminal" evidence="11">
    <location>
        <begin position="184"/>
        <end position="350"/>
    </location>
</feature>
<protein>
    <recommendedName>
        <fullName evidence="8">Neutral metalloproteinase</fullName>
        <ecNumber evidence="8">3.4.24.-</ecNumber>
    </recommendedName>
</protein>
<sequence>MTRCAIVPPYILEAMVASGDPALAARARHVLEVDERLRRARRQRTAAPPTPSAEGGSPPVGAAAGGEASPDRRVHDAGGGQELPGELARAEGDPATGDLATDEAYDGLGATWRFWHEVYGRDSLDADGMAMIGTVHYGQDYGNAFWDGTQMVFGDGDGEIFTRFTASLDVIGHELAHGITELTSGLVYRDQPGALNEHVSDVFGALVKQHSLGQSAGEADWLIGAELLADGVRGRALRSMSEPGTAYDDPRLGRDPQPGHMRDFVVTAEDNGGVHINSGIPNRAFFLLATTLGGAAWERAGQIWVDTILGDIRADCDFARFAALTELAARNRYGEEVAGHVRSSWAEVGVTSAEVPGGGDLPVGAGPSPTHSTELTLTRSGGFAGLTRRRTVRLGEVPQPDRSALERLIEDPRLRALEASDAPGPPDAYCYGLSCDRPPLEVQVPEPQLAPPTRELLERTLRGEVDE</sequence>
<dbReference type="InterPro" id="IPR052759">
    <property type="entry name" value="Metalloprotease_M4"/>
</dbReference>
<dbReference type="Proteomes" id="UP000315628">
    <property type="component" value="Unassembled WGS sequence"/>
</dbReference>
<dbReference type="InterPro" id="IPR049457">
    <property type="entry name" value="Emfourin"/>
</dbReference>
<dbReference type="PRINTS" id="PR00730">
    <property type="entry name" value="THERMOLYSIN"/>
</dbReference>
<evidence type="ECO:0000256" key="3">
    <source>
        <dbReference type="ARBA" id="ARBA00022723"/>
    </source>
</evidence>
<evidence type="ECO:0000256" key="4">
    <source>
        <dbReference type="ARBA" id="ARBA00022801"/>
    </source>
</evidence>
<dbReference type="Pfam" id="PF01447">
    <property type="entry name" value="Peptidase_M4"/>
    <property type="match status" value="1"/>
</dbReference>
<keyword evidence="13" id="KW-1185">Reference proteome</keyword>
<organism evidence="12 13">
    <name type="scientific">Marihabitans asiaticum</name>
    <dbReference type="NCBI Taxonomy" id="415218"/>
    <lineage>
        <taxon>Bacteria</taxon>
        <taxon>Bacillati</taxon>
        <taxon>Actinomycetota</taxon>
        <taxon>Actinomycetes</taxon>
        <taxon>Micrococcales</taxon>
        <taxon>Intrasporangiaceae</taxon>
        <taxon>Marihabitans</taxon>
    </lineage>
</organism>
<dbReference type="InterPro" id="IPR023612">
    <property type="entry name" value="Peptidase_M4"/>
</dbReference>